<protein>
    <submittedName>
        <fullName evidence="3">Type IX secretion system membrane protein PorP/SprF</fullName>
    </submittedName>
</protein>
<reference evidence="3" key="2">
    <citation type="submission" date="2023-08" db="EMBL/GenBank/DDBJ databases">
        <title>Identification and characterization of horizontal gene transfer across gut microbiota members of farm animals based on homology search.</title>
        <authorList>
            <person name="Schwarzerova J."/>
            <person name="Nykrynova M."/>
            <person name="Jureckova K."/>
            <person name="Cejkova D."/>
            <person name="Rychlik I."/>
        </authorList>
    </citation>
    <scope>NUCLEOTIDE SEQUENCE</scope>
    <source>
        <strain evidence="3">ET15</strain>
        <strain evidence="2">ET37</strain>
    </source>
</reference>
<dbReference type="EMBL" id="JAUEIF010000003">
    <property type="protein sequence ID" value="MDN0024985.1"/>
    <property type="molecule type" value="Genomic_DNA"/>
</dbReference>
<keyword evidence="1" id="KW-0732">Signal</keyword>
<dbReference type="EMBL" id="JAUEIE010000003">
    <property type="protein sequence ID" value="MDN0022386.1"/>
    <property type="molecule type" value="Genomic_DNA"/>
</dbReference>
<evidence type="ECO:0000313" key="2">
    <source>
        <dbReference type="EMBL" id="MDN0022386.1"/>
    </source>
</evidence>
<evidence type="ECO:0000313" key="3">
    <source>
        <dbReference type="EMBL" id="MDN0024985.1"/>
    </source>
</evidence>
<feature type="signal peptide" evidence="1">
    <location>
        <begin position="1"/>
        <end position="21"/>
    </location>
</feature>
<dbReference type="RefSeq" id="WP_021992423.1">
    <property type="nucleotide sequence ID" value="NZ_CALUKV010000010.1"/>
</dbReference>
<evidence type="ECO:0000313" key="5">
    <source>
        <dbReference type="Proteomes" id="UP001168478"/>
    </source>
</evidence>
<proteinExistence type="predicted"/>
<evidence type="ECO:0000313" key="4">
    <source>
        <dbReference type="Proteomes" id="UP001167831"/>
    </source>
</evidence>
<dbReference type="NCBIfam" id="TIGR03519">
    <property type="entry name" value="T9SS_PorP_fam"/>
    <property type="match status" value="1"/>
</dbReference>
<accession>A0AAW7JQ19</accession>
<dbReference type="Pfam" id="PF11751">
    <property type="entry name" value="PorP_SprF"/>
    <property type="match status" value="1"/>
</dbReference>
<sequence length="312" mass="34324">MFKRKIITFILLALASLGARAQYDVSFSHYFDMEPSFNAAAVGKQSKLNITAAYAMDFVGFENNPQTMYAAADLPFYFLKGLHGAGLQFMNDKIGLFSHQRLTLQYAYKHKLFGGTISGGLSVGLLSESFDGTKLDAGEAGDPALPSTKVEGSGFDLGVGLYYMRGPWYVGVSAQHLNAPLVELGETNELQIDPTYYLTGGYNIKLRNPFLTIKPSALVRTDGVAWRADITGRLIYTNDKKMMYGGVGYSPTNSVTFMFGGMFHGVMLGYSYEFYTSAISPGNGSHELFIGYQMDLNLIKKGKNKHKSVRIL</sequence>
<comment type="caution">
    <text evidence="3">The sequence shown here is derived from an EMBL/GenBank/DDBJ whole genome shotgun (WGS) entry which is preliminary data.</text>
</comment>
<gene>
    <name evidence="2" type="ORF">QVN81_05025</name>
    <name evidence="3" type="ORF">QVN84_05560</name>
</gene>
<dbReference type="InterPro" id="IPR019861">
    <property type="entry name" value="PorP/SprF_Bacteroidetes"/>
</dbReference>
<evidence type="ECO:0000256" key="1">
    <source>
        <dbReference type="SAM" id="SignalP"/>
    </source>
</evidence>
<dbReference type="Proteomes" id="UP001168478">
    <property type="component" value="Unassembled WGS sequence"/>
</dbReference>
<name>A0AAW7JQ19_9BACT</name>
<keyword evidence="4" id="KW-1185">Reference proteome</keyword>
<organism evidence="3 5">
    <name type="scientific">Leyella lascolaii</name>
    <dbReference type="NCBI Taxonomy" id="1776379"/>
    <lineage>
        <taxon>Bacteria</taxon>
        <taxon>Pseudomonadati</taxon>
        <taxon>Bacteroidota</taxon>
        <taxon>Bacteroidia</taxon>
        <taxon>Bacteroidales</taxon>
        <taxon>Prevotellaceae</taxon>
        <taxon>Leyella</taxon>
    </lineage>
</organism>
<feature type="chain" id="PRO_5043577653" evidence="1">
    <location>
        <begin position="22"/>
        <end position="312"/>
    </location>
</feature>
<dbReference type="Proteomes" id="UP001167831">
    <property type="component" value="Unassembled WGS sequence"/>
</dbReference>
<reference evidence="3" key="1">
    <citation type="submission" date="2023-06" db="EMBL/GenBank/DDBJ databases">
        <authorList>
            <person name="Zeman M."/>
            <person name="Kubasova T."/>
            <person name="Jahodarova E."/>
            <person name="Nykrynova M."/>
            <person name="Rychlik I."/>
        </authorList>
    </citation>
    <scope>NUCLEOTIDE SEQUENCE</scope>
    <source>
        <strain evidence="3">ET15</strain>
        <strain evidence="2">ET37</strain>
    </source>
</reference>
<dbReference type="AlphaFoldDB" id="A0AAW7JQ19"/>